<evidence type="ECO:0000256" key="1">
    <source>
        <dbReference type="ARBA" id="ARBA00004496"/>
    </source>
</evidence>
<dbReference type="GO" id="GO:0005524">
    <property type="term" value="F:ATP binding"/>
    <property type="evidence" value="ECO:0007669"/>
    <property type="project" value="UniProtKB-KW"/>
</dbReference>
<dbReference type="SMART" id="SM00449">
    <property type="entry name" value="SPRY"/>
    <property type="match status" value="1"/>
</dbReference>
<dbReference type="SUPFAM" id="SSF49899">
    <property type="entry name" value="Concanavalin A-like lectins/glucanases"/>
    <property type="match status" value="1"/>
</dbReference>
<dbReference type="InterPro" id="IPR041267">
    <property type="entry name" value="NLRP_HD2"/>
</dbReference>
<dbReference type="Pfam" id="PF13516">
    <property type="entry name" value="LRR_6"/>
    <property type="match status" value="2"/>
</dbReference>
<accession>A0A6Q2YU45</accession>
<dbReference type="InterPro" id="IPR006574">
    <property type="entry name" value="PRY"/>
</dbReference>
<dbReference type="OMA" id="EICHIAN"/>
<dbReference type="Pfam" id="PF13765">
    <property type="entry name" value="PRY"/>
    <property type="match status" value="1"/>
</dbReference>
<reference evidence="8" key="4">
    <citation type="submission" date="2025-09" db="UniProtKB">
        <authorList>
            <consortium name="Ensembl"/>
        </authorList>
    </citation>
    <scope>IDENTIFICATION</scope>
</reference>
<name>A0A6Q2YU45_ESOLU</name>
<evidence type="ECO:0000313" key="9">
    <source>
        <dbReference type="Proteomes" id="UP000265140"/>
    </source>
</evidence>
<dbReference type="OrthoDB" id="120976at2759"/>
<evidence type="ECO:0000256" key="3">
    <source>
        <dbReference type="ARBA" id="ARBA00022614"/>
    </source>
</evidence>
<evidence type="ECO:0000256" key="6">
    <source>
        <dbReference type="ARBA" id="ARBA00022840"/>
    </source>
</evidence>
<keyword evidence="2" id="KW-0963">Cytoplasm</keyword>
<dbReference type="InterPro" id="IPR032675">
    <property type="entry name" value="LRR_dom_sf"/>
</dbReference>
<evidence type="ECO:0000313" key="8">
    <source>
        <dbReference type="Ensembl" id="ENSELUP00000069190.2"/>
    </source>
</evidence>
<dbReference type="SMART" id="SM00589">
    <property type="entry name" value="PRY"/>
    <property type="match status" value="1"/>
</dbReference>
<dbReference type="GeneTree" id="ENSGT01150000286911"/>
<dbReference type="Gene3D" id="3.80.10.10">
    <property type="entry name" value="Ribonuclease Inhibitor"/>
    <property type="match status" value="2"/>
</dbReference>
<dbReference type="InterPro" id="IPR013320">
    <property type="entry name" value="ConA-like_dom_sf"/>
</dbReference>
<keyword evidence="3" id="KW-0433">Leucine-rich repeat</keyword>
<dbReference type="InterPro" id="IPR007111">
    <property type="entry name" value="NACHT_NTPase"/>
</dbReference>
<dbReference type="InterPro" id="IPR041075">
    <property type="entry name" value="NOD1/2_WH"/>
</dbReference>
<feature type="domain" description="B30.2/SPRY" evidence="7">
    <location>
        <begin position="701"/>
        <end position="895"/>
    </location>
</feature>
<dbReference type="GO" id="GO:0005737">
    <property type="term" value="C:cytoplasm"/>
    <property type="evidence" value="ECO:0007669"/>
    <property type="project" value="UniProtKB-SubCell"/>
</dbReference>
<sequence>MTNLIKGNLFPSAYIWITSRPVAANRIRPEKFIHQVTEVRGFNDPQKKLYFRRKFKDEDKANRIISHIETSRSFYIMCHLPVFCWIAAMVFEQMFKESENRKIPTTLTEMYTQLMLSQAKQANEKYKRTGNETDPEKILKSRKCFILKLGRLAFEHLEKGNFIFNENDLDKYDIDISEAAEYCGLCTEIFKQQTVMHRKKVYCFAHLTIQEYFAALYVFHCFVSRSIESSSLKSFLMEGSEPGLKSILEEEPINLPLNEFMEIAMYNSVGRKNGEFDLFLRFLVGISLESVQELLVGLLPPTMDVSETVEEVKSTLKEMDLIDVSPERCLNLFLCLAEVKDNSLHEDIQRWMRSENQAETELSPAHCSALAYVILASDKVMDEFDLMKYNTSDKGIFRLIPAVRNCKKAIITSVYLDKWILETVASALDLPDSPLRELDLRNNHLFDSTVELLCKGLLSPHCKLEALRFSGEGLSSNACAHLASAFKSLSPHLRELDLSGKLLYESLNEVLSAGLGSPQSKLEKLTLNQNLQMNKTCEVLVSAFNLKSCRLRELDLSYSDMNVSGVELLSAGLKSPHCKLDTFRLKQCNLTEKCCEILALALWSNPSCLRELDLSNNDLHDSGVKLLSNGLVNSNCALEKLSLSFCRVTEGGCAYLASALMLESSHLKELDLSYNCPGDSGVNVLSTRLEDPHCKLEKLNVDHNDECWVKLELLRKYGCKLEFDHDTAHRELFLDDRTVKRVLEEQPYPEHPDRFMESPIVLCKEGLTGRRYWEVQWKGAVKIGMTCKDIQRSREINGYGLGHNKSWCINISESSCSFHYGSLGILFSPEVIFQSKCIGVYLDSVARTLSFYTAEGDTLAHLYTFHSTLSEPLYPAFEINNIYSEIIIEDLDISGH</sequence>
<keyword evidence="5" id="KW-0547">Nucleotide-binding</keyword>
<keyword evidence="4" id="KW-0677">Repeat</keyword>
<reference evidence="8" key="3">
    <citation type="submission" date="2025-08" db="UniProtKB">
        <authorList>
            <consortium name="Ensembl"/>
        </authorList>
    </citation>
    <scope>IDENTIFICATION</scope>
</reference>
<reference evidence="8" key="2">
    <citation type="submission" date="2020-02" db="EMBL/GenBank/DDBJ databases">
        <title>Esox lucius (northern pike) genome, fEsoLuc1, primary haplotype.</title>
        <authorList>
            <person name="Myers G."/>
            <person name="Karagic N."/>
            <person name="Meyer A."/>
            <person name="Pippel M."/>
            <person name="Reichard M."/>
            <person name="Winkler S."/>
            <person name="Tracey A."/>
            <person name="Sims Y."/>
            <person name="Howe K."/>
            <person name="Rhie A."/>
            <person name="Formenti G."/>
            <person name="Durbin R."/>
            <person name="Fedrigo O."/>
            <person name="Jarvis E.D."/>
        </authorList>
    </citation>
    <scope>NUCLEOTIDE SEQUENCE [LARGE SCALE GENOMIC DNA]</scope>
</reference>
<dbReference type="AlphaFoldDB" id="A0A6Q2YU45"/>
<dbReference type="Pfam" id="PF17779">
    <property type="entry name" value="WHD_NOD2"/>
    <property type="match status" value="1"/>
</dbReference>
<keyword evidence="6" id="KW-0067">ATP-binding</keyword>
<dbReference type="InterPro" id="IPR003877">
    <property type="entry name" value="SPRY_dom"/>
</dbReference>
<evidence type="ECO:0000259" key="7">
    <source>
        <dbReference type="PROSITE" id="PS50188"/>
    </source>
</evidence>
<dbReference type="SMART" id="SM00368">
    <property type="entry name" value="LRR_RI"/>
    <property type="match status" value="8"/>
</dbReference>
<dbReference type="Bgee" id="ENSELUG00000017658">
    <property type="expression patterns" value="Expressed in stomach and 13 other cell types or tissues"/>
</dbReference>
<dbReference type="InParanoid" id="A0A6Q2YU45"/>
<dbReference type="InterPro" id="IPR001611">
    <property type="entry name" value="Leu-rich_rpt"/>
</dbReference>
<dbReference type="Pfam" id="PF00622">
    <property type="entry name" value="SPRY"/>
    <property type="match status" value="1"/>
</dbReference>
<proteinExistence type="predicted"/>
<dbReference type="Pfam" id="PF17776">
    <property type="entry name" value="NLRC4_HD2"/>
    <property type="match status" value="1"/>
</dbReference>
<dbReference type="Gene3D" id="2.60.120.920">
    <property type="match status" value="1"/>
</dbReference>
<comment type="subcellular location">
    <subcellularLocation>
        <location evidence="1">Cytoplasm</location>
    </subcellularLocation>
</comment>
<evidence type="ECO:0000256" key="4">
    <source>
        <dbReference type="ARBA" id="ARBA00022737"/>
    </source>
</evidence>
<dbReference type="InterPro" id="IPR001870">
    <property type="entry name" value="B30.2/SPRY"/>
</dbReference>
<dbReference type="SUPFAM" id="SSF52047">
    <property type="entry name" value="RNI-like"/>
    <property type="match status" value="1"/>
</dbReference>
<reference evidence="9" key="1">
    <citation type="journal article" date="2014" name="PLoS ONE">
        <title>The genome and linkage map of the northern pike (Esox lucius): conserved synteny revealed between the salmonid sister group and the Neoteleostei.</title>
        <authorList>
            <person name="Rondeau E.B."/>
            <person name="Minkley D.R."/>
            <person name="Leong J.S."/>
            <person name="Messmer A.M."/>
            <person name="Jantzen J.R."/>
            <person name="von Schalburg K.R."/>
            <person name="Lemon C."/>
            <person name="Bird N.H."/>
            <person name="Koop B.F."/>
        </authorList>
    </citation>
    <scope>NUCLEOTIDE SEQUENCE</scope>
</reference>
<evidence type="ECO:0000256" key="5">
    <source>
        <dbReference type="ARBA" id="ARBA00022741"/>
    </source>
</evidence>
<dbReference type="Ensembl" id="ENSELUT00000055009.2">
    <property type="protein sequence ID" value="ENSELUP00000069190.2"/>
    <property type="gene ID" value="ENSELUG00000017658.3"/>
</dbReference>
<keyword evidence="9" id="KW-1185">Reference proteome</keyword>
<organism evidence="8 9">
    <name type="scientific">Esox lucius</name>
    <name type="common">Northern pike</name>
    <dbReference type="NCBI Taxonomy" id="8010"/>
    <lineage>
        <taxon>Eukaryota</taxon>
        <taxon>Metazoa</taxon>
        <taxon>Chordata</taxon>
        <taxon>Craniata</taxon>
        <taxon>Vertebrata</taxon>
        <taxon>Euteleostomi</taxon>
        <taxon>Actinopterygii</taxon>
        <taxon>Neopterygii</taxon>
        <taxon>Teleostei</taxon>
        <taxon>Protacanthopterygii</taxon>
        <taxon>Esociformes</taxon>
        <taxon>Esocidae</taxon>
        <taxon>Esox</taxon>
    </lineage>
</organism>
<dbReference type="Proteomes" id="UP000265140">
    <property type="component" value="Chromosome 19"/>
</dbReference>
<protein>
    <recommendedName>
        <fullName evidence="7">B30.2/SPRY domain-containing protein</fullName>
    </recommendedName>
</protein>
<dbReference type="InterPro" id="IPR043136">
    <property type="entry name" value="B30.2/SPRY_sf"/>
</dbReference>
<evidence type="ECO:0000256" key="2">
    <source>
        <dbReference type="ARBA" id="ARBA00022490"/>
    </source>
</evidence>
<dbReference type="Pfam" id="PF05729">
    <property type="entry name" value="NACHT"/>
    <property type="match status" value="1"/>
</dbReference>
<dbReference type="PROSITE" id="PS50188">
    <property type="entry name" value="B302_SPRY"/>
    <property type="match status" value="1"/>
</dbReference>
<dbReference type="InterPro" id="IPR051261">
    <property type="entry name" value="NLR"/>
</dbReference>
<dbReference type="PANTHER" id="PTHR24106">
    <property type="entry name" value="NACHT, LRR AND CARD DOMAINS-CONTAINING"/>
    <property type="match status" value="1"/>
</dbReference>